<proteinExistence type="inferred from homology"/>
<accession>A0AAV2IKI7</accession>
<name>A0AAV2IKI7_LYMST</name>
<evidence type="ECO:0000256" key="5">
    <source>
        <dbReference type="ARBA" id="ARBA00023136"/>
    </source>
</evidence>
<feature type="transmembrane region" description="Helical" evidence="7">
    <location>
        <begin position="106"/>
        <end position="129"/>
    </location>
</feature>
<evidence type="ECO:0000313" key="8">
    <source>
        <dbReference type="EMBL" id="CAL1545268.1"/>
    </source>
</evidence>
<evidence type="ECO:0000256" key="3">
    <source>
        <dbReference type="ARBA" id="ARBA00022692"/>
    </source>
</evidence>
<dbReference type="Pfam" id="PF04505">
    <property type="entry name" value="CD225"/>
    <property type="match status" value="1"/>
</dbReference>
<evidence type="ECO:0000256" key="2">
    <source>
        <dbReference type="ARBA" id="ARBA00006843"/>
    </source>
</evidence>
<sequence>MSSVTTEPSSTETVTSRVSSSKDYLDERSKSIISLNGSANVTQPLTGGDNVIRVYRSSPHYLPLACLALLLNPFLGIPAVVCSLLSRKYRKDGNSTSSGKCSELALWLSIIAIASALVIIVFAIVYAFVITPNIIMTIGGIPGEMDVGQATVEDMGFSHVTVAA</sequence>
<dbReference type="GO" id="GO:0016020">
    <property type="term" value="C:membrane"/>
    <property type="evidence" value="ECO:0007669"/>
    <property type="project" value="UniProtKB-SubCell"/>
</dbReference>
<keyword evidence="5 7" id="KW-0472">Membrane</keyword>
<keyword evidence="9" id="KW-1185">Reference proteome</keyword>
<keyword evidence="3 7" id="KW-0812">Transmembrane</keyword>
<evidence type="ECO:0000256" key="4">
    <source>
        <dbReference type="ARBA" id="ARBA00022989"/>
    </source>
</evidence>
<feature type="region of interest" description="Disordered" evidence="6">
    <location>
        <begin position="1"/>
        <end position="22"/>
    </location>
</feature>
<protein>
    <submittedName>
        <fullName evidence="8">Uncharacterized protein</fullName>
    </submittedName>
</protein>
<gene>
    <name evidence="8" type="ORF">GSLYS_00018751001</name>
</gene>
<evidence type="ECO:0000256" key="1">
    <source>
        <dbReference type="ARBA" id="ARBA00004370"/>
    </source>
</evidence>
<evidence type="ECO:0000256" key="6">
    <source>
        <dbReference type="SAM" id="MobiDB-lite"/>
    </source>
</evidence>
<keyword evidence="4 7" id="KW-1133">Transmembrane helix</keyword>
<evidence type="ECO:0000256" key="7">
    <source>
        <dbReference type="SAM" id="Phobius"/>
    </source>
</evidence>
<dbReference type="InterPro" id="IPR007593">
    <property type="entry name" value="CD225/Dispanin_fam"/>
</dbReference>
<evidence type="ECO:0000313" key="9">
    <source>
        <dbReference type="Proteomes" id="UP001497497"/>
    </source>
</evidence>
<comment type="caution">
    <text evidence="8">The sequence shown here is derived from an EMBL/GenBank/DDBJ whole genome shotgun (WGS) entry which is preliminary data.</text>
</comment>
<organism evidence="8 9">
    <name type="scientific">Lymnaea stagnalis</name>
    <name type="common">Great pond snail</name>
    <name type="synonym">Helix stagnalis</name>
    <dbReference type="NCBI Taxonomy" id="6523"/>
    <lineage>
        <taxon>Eukaryota</taxon>
        <taxon>Metazoa</taxon>
        <taxon>Spiralia</taxon>
        <taxon>Lophotrochozoa</taxon>
        <taxon>Mollusca</taxon>
        <taxon>Gastropoda</taxon>
        <taxon>Heterobranchia</taxon>
        <taxon>Euthyneura</taxon>
        <taxon>Panpulmonata</taxon>
        <taxon>Hygrophila</taxon>
        <taxon>Lymnaeoidea</taxon>
        <taxon>Lymnaeidae</taxon>
        <taxon>Lymnaea</taxon>
    </lineage>
</organism>
<feature type="compositionally biased region" description="Low complexity" evidence="6">
    <location>
        <begin position="1"/>
        <end position="21"/>
    </location>
</feature>
<reference evidence="8 9" key="1">
    <citation type="submission" date="2024-04" db="EMBL/GenBank/DDBJ databases">
        <authorList>
            <consortium name="Genoscope - CEA"/>
            <person name="William W."/>
        </authorList>
    </citation>
    <scope>NUCLEOTIDE SEQUENCE [LARGE SCALE GENOMIC DNA]</scope>
</reference>
<dbReference type="AlphaFoldDB" id="A0AAV2IKI7"/>
<comment type="similarity">
    <text evidence="2">Belongs to the CD225/Dispanin family.</text>
</comment>
<feature type="transmembrane region" description="Helical" evidence="7">
    <location>
        <begin position="61"/>
        <end position="85"/>
    </location>
</feature>
<comment type="subcellular location">
    <subcellularLocation>
        <location evidence="1">Membrane</location>
    </subcellularLocation>
</comment>
<dbReference type="Proteomes" id="UP001497497">
    <property type="component" value="Unassembled WGS sequence"/>
</dbReference>
<dbReference type="EMBL" id="CAXITT010000693">
    <property type="protein sequence ID" value="CAL1545268.1"/>
    <property type="molecule type" value="Genomic_DNA"/>
</dbReference>